<feature type="domain" description="Carbohydrate kinase PfkB" evidence="4">
    <location>
        <begin position="59"/>
        <end position="322"/>
    </location>
</feature>
<dbReference type="RefSeq" id="WP_218287009.1">
    <property type="nucleotide sequence ID" value="NZ_CP076448.1"/>
</dbReference>
<dbReference type="EMBL" id="CP076448">
    <property type="protein sequence ID" value="QXM25958.1"/>
    <property type="molecule type" value="Genomic_DNA"/>
</dbReference>
<proteinExistence type="inferred from homology"/>
<keyword evidence="2" id="KW-0808">Transferase</keyword>
<evidence type="ECO:0000313" key="6">
    <source>
        <dbReference type="Proteomes" id="UP000694001"/>
    </source>
</evidence>
<dbReference type="Proteomes" id="UP000694001">
    <property type="component" value="Chromosome"/>
</dbReference>
<dbReference type="Pfam" id="PF00294">
    <property type="entry name" value="PfkB"/>
    <property type="match status" value="1"/>
</dbReference>
<accession>A0A975YKY0</accession>
<dbReference type="KEGG" id="elio:KO353_07125"/>
<dbReference type="PANTHER" id="PTHR43320:SF3">
    <property type="entry name" value="CARBOHYDRATE KINASE PFKB DOMAIN-CONTAINING PROTEIN"/>
    <property type="match status" value="1"/>
</dbReference>
<keyword evidence="6" id="KW-1185">Reference proteome</keyword>
<organism evidence="5 6">
    <name type="scientific">Elioraea tepida</name>
    <dbReference type="NCBI Taxonomy" id="2843330"/>
    <lineage>
        <taxon>Bacteria</taxon>
        <taxon>Pseudomonadati</taxon>
        <taxon>Pseudomonadota</taxon>
        <taxon>Alphaproteobacteria</taxon>
        <taxon>Acetobacterales</taxon>
        <taxon>Elioraeaceae</taxon>
        <taxon>Elioraea</taxon>
    </lineage>
</organism>
<dbReference type="PANTHER" id="PTHR43320">
    <property type="entry name" value="SUGAR KINASE"/>
    <property type="match status" value="1"/>
</dbReference>
<protein>
    <submittedName>
        <fullName evidence="5">Adenosine kinase</fullName>
    </submittedName>
</protein>
<comment type="similarity">
    <text evidence="1">Belongs to the carbohydrate kinase PfkB family.</text>
</comment>
<name>A0A975YKY0_9PROT</name>
<evidence type="ECO:0000256" key="3">
    <source>
        <dbReference type="ARBA" id="ARBA00022777"/>
    </source>
</evidence>
<reference evidence="5" key="1">
    <citation type="submission" date="2021-06" db="EMBL/GenBank/DDBJ databases">
        <title>Elioraea tepida, sp. nov., a moderately thermophilic aerobic anoxygenic phototrophic bacterium isolated from an alkaline siliceous hot spring mat community in Yellowstone National Park, WY, USA.</title>
        <authorList>
            <person name="Saini M.K."/>
            <person name="Yoshida S."/>
            <person name="Sebastian A."/>
            <person name="Hirose S."/>
            <person name="Hara E."/>
            <person name="Tamaki H."/>
            <person name="Soulier N.T."/>
            <person name="Albert I."/>
            <person name="Hanada S."/>
            <person name="Bryant D.A."/>
            <person name="Tank M."/>
        </authorList>
    </citation>
    <scope>NUCLEOTIDE SEQUENCE</scope>
    <source>
        <strain evidence="5">MS-P2</strain>
    </source>
</reference>
<dbReference type="PROSITE" id="PS00584">
    <property type="entry name" value="PFKB_KINASES_2"/>
    <property type="match status" value="1"/>
</dbReference>
<gene>
    <name evidence="5" type="ORF">KO353_07125</name>
</gene>
<evidence type="ECO:0000256" key="1">
    <source>
        <dbReference type="ARBA" id="ARBA00010688"/>
    </source>
</evidence>
<keyword evidence="3 5" id="KW-0418">Kinase</keyword>
<dbReference type="InterPro" id="IPR052700">
    <property type="entry name" value="Carb_kinase_PfkB-like"/>
</dbReference>
<dbReference type="CDD" id="cd01168">
    <property type="entry name" value="adenosine_kinase"/>
    <property type="match status" value="1"/>
</dbReference>
<evidence type="ECO:0000256" key="2">
    <source>
        <dbReference type="ARBA" id="ARBA00022679"/>
    </source>
</evidence>
<sequence length="338" mass="35333">MADRSSRYGVLGIGNAIVDVVARCDDAFLAEQGITKGAMTLIDAARAEALYDAMGPAVEVSGGSAANTLAAYASLVGRAGPPGAFIGKVRNDQLGAVFAHDIRAAGIAFRTPAAECGPPTARCLILVTPDAQRSMNTYLGACVNLDEDDIDETLVASSSVTYLEGYLFDPPAAQAAFRKAAQVAHAHGREVALTLSDPFCVARHREAFRALVREEVDILFANEAEILSLYQVDRFEDALAAARAETRIACLTRSERGSVVVCGDAVHVIEAEPAEVVDTTGAGDAYAAGFLAGHVRGWELGRCGRLGALAAAEVISHVGARPMRSLAALAEERFGADA</sequence>
<evidence type="ECO:0000259" key="4">
    <source>
        <dbReference type="Pfam" id="PF00294"/>
    </source>
</evidence>
<dbReference type="AlphaFoldDB" id="A0A975YKY0"/>
<dbReference type="InterPro" id="IPR011611">
    <property type="entry name" value="PfkB_dom"/>
</dbReference>
<evidence type="ECO:0000313" key="5">
    <source>
        <dbReference type="EMBL" id="QXM25958.1"/>
    </source>
</evidence>
<dbReference type="InterPro" id="IPR002173">
    <property type="entry name" value="Carboh/pur_kinase_PfkB_CS"/>
</dbReference>
<dbReference type="GO" id="GO:0016301">
    <property type="term" value="F:kinase activity"/>
    <property type="evidence" value="ECO:0007669"/>
    <property type="project" value="UniProtKB-KW"/>
</dbReference>